<dbReference type="AlphaFoldDB" id="A0A6V8LR29"/>
<protein>
    <recommendedName>
        <fullName evidence="3">Phage head morphogenesis domain-containing protein</fullName>
    </recommendedName>
</protein>
<dbReference type="Proteomes" id="UP000494245">
    <property type="component" value="Unassembled WGS sequence"/>
</dbReference>
<proteinExistence type="predicted"/>
<reference evidence="1 2" key="1">
    <citation type="submission" date="2020-04" db="EMBL/GenBank/DDBJ databases">
        <authorList>
            <consortium name="Desulfovibrio sp. FSS-1 genome sequencing consortium"/>
            <person name="Shimoshige H."/>
            <person name="Kobayashi H."/>
            <person name="Maekawa T."/>
        </authorList>
    </citation>
    <scope>NUCLEOTIDE SEQUENCE [LARGE SCALE GENOMIC DNA]</scope>
    <source>
        <strain evidence="1 2">SIID29052-01</strain>
    </source>
</reference>
<dbReference type="RefSeq" id="WP_173080148.1">
    <property type="nucleotide sequence ID" value="NZ_BLTE01000001.1"/>
</dbReference>
<evidence type="ECO:0008006" key="3">
    <source>
        <dbReference type="Google" id="ProtNLM"/>
    </source>
</evidence>
<evidence type="ECO:0000313" key="1">
    <source>
        <dbReference type="EMBL" id="GFK92216.1"/>
    </source>
</evidence>
<dbReference type="EMBL" id="BLTE01000001">
    <property type="protein sequence ID" value="GFK92216.1"/>
    <property type="molecule type" value="Genomic_DNA"/>
</dbReference>
<comment type="caution">
    <text evidence="1">The sequence shown here is derived from an EMBL/GenBank/DDBJ whole genome shotgun (WGS) entry which is preliminary data.</text>
</comment>
<organism evidence="1 2">
    <name type="scientific">Fundidesulfovibrio magnetotacticus</name>
    <dbReference type="NCBI Taxonomy" id="2730080"/>
    <lineage>
        <taxon>Bacteria</taxon>
        <taxon>Pseudomonadati</taxon>
        <taxon>Thermodesulfobacteriota</taxon>
        <taxon>Desulfovibrionia</taxon>
        <taxon>Desulfovibrionales</taxon>
        <taxon>Desulfovibrionaceae</taxon>
        <taxon>Fundidesulfovibrio</taxon>
    </lineage>
</organism>
<reference evidence="1 2" key="2">
    <citation type="submission" date="2020-05" db="EMBL/GenBank/DDBJ databases">
        <title>Draft genome sequence of Desulfovibrio sp. strainFSS-1.</title>
        <authorList>
            <person name="Shimoshige H."/>
            <person name="Kobayashi H."/>
            <person name="Maekawa T."/>
        </authorList>
    </citation>
    <scope>NUCLEOTIDE SEQUENCE [LARGE SCALE GENOMIC DNA]</scope>
    <source>
        <strain evidence="1 2">SIID29052-01</strain>
    </source>
</reference>
<gene>
    <name evidence="1" type="ORF">NNJEOMEG_00038</name>
</gene>
<keyword evidence="2" id="KW-1185">Reference proteome</keyword>
<accession>A0A6V8LR29</accession>
<name>A0A6V8LR29_9BACT</name>
<sequence>MIDSTLRFTHEVDQRATALAEEMVRELEAVRSRIIGRLAALQDEHLTGKDSFQEEAYARRKAYLTAQQTEIESIISEVMAANADHLREAGADVITASATQTATVLNAMGAGVVVDLGPKLVRSYVERWFEAHTVDGLTIKNFLNKLQASTVERIVSAGRRALIEGMGTQATARLIRKEGIEGSVPGLEGLARTWLLSASNYARDTVIEEQFSDVLTGWERVGTLDGRTCIRCGPKDGMIVKAGQPRTPLPEHWRCRCMWLPRTSLSGKFPQVERPATKHDARTVHHRDGSTSTKFTVSDVEFTRENYSQWLKRQAVEDPAFVRRVLGPARFDLFRAGKLSLDHMSTSGRILRLSELEV</sequence>
<evidence type="ECO:0000313" key="2">
    <source>
        <dbReference type="Proteomes" id="UP000494245"/>
    </source>
</evidence>